<name>A0A9X1YAD2_9PROT</name>
<feature type="compositionally biased region" description="Polar residues" evidence="1">
    <location>
        <begin position="87"/>
        <end position="101"/>
    </location>
</feature>
<feature type="chain" id="PRO_5040914962" evidence="2">
    <location>
        <begin position="25"/>
        <end position="127"/>
    </location>
</feature>
<evidence type="ECO:0000256" key="2">
    <source>
        <dbReference type="SAM" id="SignalP"/>
    </source>
</evidence>
<comment type="caution">
    <text evidence="3">The sequence shown here is derived from an EMBL/GenBank/DDBJ whole genome shotgun (WGS) entry which is preliminary data.</text>
</comment>
<gene>
    <name evidence="3" type="ORF">M0638_20895</name>
</gene>
<dbReference type="EMBL" id="JALPRX010000097">
    <property type="protein sequence ID" value="MCK8786834.1"/>
    <property type="molecule type" value="Genomic_DNA"/>
</dbReference>
<feature type="compositionally biased region" description="Basic and acidic residues" evidence="1">
    <location>
        <begin position="59"/>
        <end position="78"/>
    </location>
</feature>
<proteinExistence type="predicted"/>
<feature type="signal peptide" evidence="2">
    <location>
        <begin position="1"/>
        <end position="24"/>
    </location>
</feature>
<keyword evidence="4" id="KW-1185">Reference proteome</keyword>
<evidence type="ECO:0000313" key="3">
    <source>
        <dbReference type="EMBL" id="MCK8786834.1"/>
    </source>
</evidence>
<sequence>MRRALLAPLLVLPLLGALPGAAPAQPSGASPAPVPGQAPQPGGDGATVRGRTPVARAAEQLREGISADRAGESRRETRNVPPPGAPLTSQFADDRQVNQPTVGRPEAEGRLPSDLPRSSLGVGSPQN</sequence>
<feature type="region of interest" description="Disordered" evidence="1">
    <location>
        <begin position="18"/>
        <end position="127"/>
    </location>
</feature>
<reference evidence="3" key="1">
    <citation type="submission" date="2022-04" db="EMBL/GenBank/DDBJ databases">
        <title>Roseomonas acroporae sp. nov., isolated from coral Acropora digitifera.</title>
        <authorList>
            <person name="Sun H."/>
        </authorList>
    </citation>
    <scope>NUCLEOTIDE SEQUENCE</scope>
    <source>
        <strain evidence="3">NAR14</strain>
    </source>
</reference>
<dbReference type="AlphaFoldDB" id="A0A9X1YAD2"/>
<organism evidence="3 4">
    <name type="scientific">Roseomonas acroporae</name>
    <dbReference type="NCBI Taxonomy" id="2937791"/>
    <lineage>
        <taxon>Bacteria</taxon>
        <taxon>Pseudomonadati</taxon>
        <taxon>Pseudomonadota</taxon>
        <taxon>Alphaproteobacteria</taxon>
        <taxon>Acetobacterales</taxon>
        <taxon>Roseomonadaceae</taxon>
        <taxon>Roseomonas</taxon>
    </lineage>
</organism>
<keyword evidence="2" id="KW-0732">Signal</keyword>
<protein>
    <submittedName>
        <fullName evidence="3">Uncharacterized protein</fullName>
    </submittedName>
</protein>
<feature type="compositionally biased region" description="Low complexity" evidence="1">
    <location>
        <begin position="18"/>
        <end position="31"/>
    </location>
</feature>
<dbReference type="Proteomes" id="UP001139516">
    <property type="component" value="Unassembled WGS sequence"/>
</dbReference>
<dbReference type="RefSeq" id="WP_248668943.1">
    <property type="nucleotide sequence ID" value="NZ_JALPRX010000097.1"/>
</dbReference>
<accession>A0A9X1YAD2</accession>
<evidence type="ECO:0000313" key="4">
    <source>
        <dbReference type="Proteomes" id="UP001139516"/>
    </source>
</evidence>
<evidence type="ECO:0000256" key="1">
    <source>
        <dbReference type="SAM" id="MobiDB-lite"/>
    </source>
</evidence>